<evidence type="ECO:0000313" key="6">
    <source>
        <dbReference type="EMBL" id="CAD7273982.1"/>
    </source>
</evidence>
<proteinExistence type="predicted"/>
<name>A0A7R9GAM0_9CRUS</name>
<gene>
    <name evidence="6" type="ORF">NMOB1V02_LOCUS1842</name>
</gene>
<dbReference type="InterPro" id="IPR040025">
    <property type="entry name" value="Znf622/Rei1/Reh1"/>
</dbReference>
<evidence type="ECO:0000256" key="2">
    <source>
        <dbReference type="ARBA" id="ARBA00022771"/>
    </source>
</evidence>
<feature type="region of interest" description="Disordered" evidence="4">
    <location>
        <begin position="33"/>
        <end position="66"/>
    </location>
</feature>
<dbReference type="PANTHER" id="PTHR13182:SF8">
    <property type="entry name" value="CYTOPLASMIC 60S SUBUNIT BIOGENESIS FACTOR ZNF622"/>
    <property type="match status" value="1"/>
</dbReference>
<dbReference type="PANTHER" id="PTHR13182">
    <property type="entry name" value="ZINC FINGER PROTEIN 622"/>
    <property type="match status" value="1"/>
</dbReference>
<dbReference type="InterPro" id="IPR013087">
    <property type="entry name" value="Znf_C2H2_type"/>
</dbReference>
<reference evidence="6" key="1">
    <citation type="submission" date="2020-11" db="EMBL/GenBank/DDBJ databases">
        <authorList>
            <person name="Tran Van P."/>
        </authorList>
    </citation>
    <scope>NUCLEOTIDE SEQUENCE</scope>
</reference>
<evidence type="ECO:0000256" key="3">
    <source>
        <dbReference type="ARBA" id="ARBA00022833"/>
    </source>
</evidence>
<organism evidence="6">
    <name type="scientific">Notodromas monacha</name>
    <dbReference type="NCBI Taxonomy" id="399045"/>
    <lineage>
        <taxon>Eukaryota</taxon>
        <taxon>Metazoa</taxon>
        <taxon>Ecdysozoa</taxon>
        <taxon>Arthropoda</taxon>
        <taxon>Crustacea</taxon>
        <taxon>Oligostraca</taxon>
        <taxon>Ostracoda</taxon>
        <taxon>Podocopa</taxon>
        <taxon>Podocopida</taxon>
        <taxon>Cypridocopina</taxon>
        <taxon>Cypridoidea</taxon>
        <taxon>Cyprididae</taxon>
        <taxon>Notodromas</taxon>
    </lineage>
</organism>
<evidence type="ECO:0000313" key="7">
    <source>
        <dbReference type="Proteomes" id="UP000678499"/>
    </source>
</evidence>
<keyword evidence="2" id="KW-0863">Zinc-finger</keyword>
<dbReference type="InterPro" id="IPR022755">
    <property type="entry name" value="Znf_C2H2_jaz"/>
</dbReference>
<dbReference type="OrthoDB" id="19329at2759"/>
<dbReference type="Pfam" id="PF12171">
    <property type="entry name" value="zf-C2H2_jaz"/>
    <property type="match status" value="1"/>
</dbReference>
<feature type="compositionally biased region" description="Basic and acidic residues" evidence="4">
    <location>
        <begin position="33"/>
        <end position="51"/>
    </location>
</feature>
<protein>
    <recommendedName>
        <fullName evidence="5">C2H2-type domain-containing protein</fullName>
    </recommendedName>
</protein>
<dbReference type="GO" id="GO:0042273">
    <property type="term" value="P:ribosomal large subunit biogenesis"/>
    <property type="evidence" value="ECO:0007669"/>
    <property type="project" value="TreeGrafter"/>
</dbReference>
<accession>A0A7R9GAM0</accession>
<dbReference type="Proteomes" id="UP000678499">
    <property type="component" value="Unassembled WGS sequence"/>
</dbReference>
<dbReference type="InterPro" id="IPR041661">
    <property type="entry name" value="ZN622/Rei1/Reh1_Znf-C2H2"/>
</dbReference>
<feature type="domain" description="C2H2-type" evidence="5">
    <location>
        <begin position="3"/>
        <end position="25"/>
    </location>
</feature>
<feature type="compositionally biased region" description="Acidic residues" evidence="4">
    <location>
        <begin position="56"/>
        <end position="66"/>
    </location>
</feature>
<dbReference type="GO" id="GO:0030687">
    <property type="term" value="C:preribosome, large subunit precursor"/>
    <property type="evidence" value="ECO:0007669"/>
    <property type="project" value="TreeGrafter"/>
</dbReference>
<evidence type="ECO:0000259" key="5">
    <source>
        <dbReference type="PROSITE" id="PS00028"/>
    </source>
</evidence>
<dbReference type="AlphaFoldDB" id="A0A7R9GAM0"/>
<dbReference type="Gene3D" id="3.30.160.60">
    <property type="entry name" value="Classic Zinc Finger"/>
    <property type="match status" value="1"/>
</dbReference>
<dbReference type="EMBL" id="OA882230">
    <property type="protein sequence ID" value="CAD7273982.1"/>
    <property type="molecule type" value="Genomic_DNA"/>
</dbReference>
<keyword evidence="3" id="KW-0862">Zinc</keyword>
<dbReference type="SMART" id="SM00355">
    <property type="entry name" value="ZnF_C2H2"/>
    <property type="match status" value="3"/>
</dbReference>
<sequence length="302" mass="34795">MFCEACHKRFGNSNAYENHLTSKKHKDAIVKAPESRGVKARTKSETEKIPEIPDQVAEEEGDEDDMEVEEVDSDEWEEDEEGIPVEDCLFCSHHSRNIQANLSHMMTAHSFFIPDVEYLTDVVPLLNYLGRKIGLRFHCIWCSNEKRFTSLDAVQKHMTSLGHCKMRHDGDGLAEYSDFYDYTSSYPDKEDAEPEEEIRLTSLDSTGFELALPSGGVIGHRSLLRYYRQKIPNRNPMVNSRKVLKDVISSYMSRGWTATDRKLAAQKARDIKYMSRMRQKEFAAVGIKGNKLQRHFRAQTNF</sequence>
<keyword evidence="1" id="KW-0479">Metal-binding</keyword>
<evidence type="ECO:0000256" key="4">
    <source>
        <dbReference type="SAM" id="MobiDB-lite"/>
    </source>
</evidence>
<dbReference type="Pfam" id="PF12756">
    <property type="entry name" value="zf-C2H2_2"/>
    <property type="match status" value="1"/>
</dbReference>
<dbReference type="PROSITE" id="PS00028">
    <property type="entry name" value="ZINC_FINGER_C2H2_1"/>
    <property type="match status" value="1"/>
</dbReference>
<evidence type="ECO:0000256" key="1">
    <source>
        <dbReference type="ARBA" id="ARBA00022723"/>
    </source>
</evidence>
<dbReference type="EMBL" id="CAJPEX010000193">
    <property type="protein sequence ID" value="CAG0914134.1"/>
    <property type="molecule type" value="Genomic_DNA"/>
</dbReference>
<dbReference type="SUPFAM" id="SSF57667">
    <property type="entry name" value="beta-beta-alpha zinc fingers"/>
    <property type="match status" value="2"/>
</dbReference>
<keyword evidence="7" id="KW-1185">Reference proteome</keyword>
<dbReference type="InterPro" id="IPR036236">
    <property type="entry name" value="Znf_C2H2_sf"/>
</dbReference>
<dbReference type="GO" id="GO:0008270">
    <property type="term" value="F:zinc ion binding"/>
    <property type="evidence" value="ECO:0007669"/>
    <property type="project" value="UniProtKB-KW"/>
</dbReference>